<reference evidence="1 2" key="1">
    <citation type="submission" date="2017-06" db="EMBL/GenBank/DDBJ databases">
        <authorList>
            <person name="Kim H.J."/>
            <person name="Triplett B.A."/>
        </authorList>
    </citation>
    <scope>NUCLEOTIDE SEQUENCE [LARGE SCALE GENOMIC DNA]</scope>
    <source>
        <strain evidence="1 2">DSM 25597</strain>
    </source>
</reference>
<protein>
    <submittedName>
        <fullName evidence="1">PcfJ-like protein</fullName>
    </submittedName>
</protein>
<dbReference type="RefSeq" id="WP_089370465.1">
    <property type="nucleotide sequence ID" value="NZ_BMEP01000003.1"/>
</dbReference>
<dbReference type="Pfam" id="PF14284">
    <property type="entry name" value="PcfJ"/>
    <property type="match status" value="1"/>
</dbReference>
<dbReference type="EMBL" id="FZNY01000001">
    <property type="protein sequence ID" value="SNR47030.1"/>
    <property type="molecule type" value="Genomic_DNA"/>
</dbReference>
<dbReference type="Proteomes" id="UP000198379">
    <property type="component" value="Unassembled WGS sequence"/>
</dbReference>
<keyword evidence="2" id="KW-1185">Reference proteome</keyword>
<dbReference type="OrthoDB" id="8866982at2"/>
<gene>
    <name evidence="1" type="ORF">SAMN06265376_1011174</name>
</gene>
<dbReference type="AlphaFoldDB" id="A0A238WKE4"/>
<sequence>METLYNTQPPEVTTTSKNKSKYILLVEKIYHAENKPQENKGTVESFLWSSFSKMSKTRHTWKRATFKDLLILMHTQGCYKILRSPLYIQVLANISTFGLKIVRPIEMWQRPSFDPEEQLEDVIDYCFAKYPTPVFLISSFYESSLRHQLWYVQLGFGKSVKSLSGLPDKFTSKMMHEFRNTPRGFSVPEAIVRAQALGYGASQQMAMELTRSKLPQIEGNTSFWRSVVQFFSIQKQVNHWDLYKALEYLEARIQRDRYFSMKGRSLEALLNQAQEWHLEMQKMRNKANYLSWLPSGIKGMHLEIVKNDAPILYSAKELLTSEELYQEGCDMNHCVADYIDDCYAKKTSIFSLRKQEGDTIKKLATVEINPYTLEVLQAEGKCNTPLSEEAAMAFNHWMHILGSNEKIIVSHQEQHVAQDMPPQAPIERREVVQHVNYGHEPPAPIKSFSDINLETKGWWVILFLIIRIIIALSNL</sequence>
<evidence type="ECO:0000313" key="2">
    <source>
        <dbReference type="Proteomes" id="UP000198379"/>
    </source>
</evidence>
<dbReference type="InterPro" id="IPR025586">
    <property type="entry name" value="PcfJ"/>
</dbReference>
<accession>A0A238WKE4</accession>
<proteinExistence type="predicted"/>
<evidence type="ECO:0000313" key="1">
    <source>
        <dbReference type="EMBL" id="SNR47030.1"/>
    </source>
</evidence>
<organism evidence="1 2">
    <name type="scientific">Dokdonia pacifica</name>
    <dbReference type="NCBI Taxonomy" id="1627892"/>
    <lineage>
        <taxon>Bacteria</taxon>
        <taxon>Pseudomonadati</taxon>
        <taxon>Bacteroidota</taxon>
        <taxon>Flavobacteriia</taxon>
        <taxon>Flavobacteriales</taxon>
        <taxon>Flavobacteriaceae</taxon>
        <taxon>Dokdonia</taxon>
    </lineage>
</organism>
<name>A0A238WKE4_9FLAO</name>